<dbReference type="InterPro" id="IPR000719">
    <property type="entry name" value="Prot_kinase_dom"/>
</dbReference>
<dbReference type="GO" id="GO:0005524">
    <property type="term" value="F:ATP binding"/>
    <property type="evidence" value="ECO:0007669"/>
    <property type="project" value="InterPro"/>
</dbReference>
<dbReference type="GO" id="GO:0004672">
    <property type="term" value="F:protein kinase activity"/>
    <property type="evidence" value="ECO:0007669"/>
    <property type="project" value="InterPro"/>
</dbReference>
<name>A0A1X6NR67_PORUM</name>
<dbReference type="EMBL" id="KV919171">
    <property type="protein sequence ID" value="OSX71094.1"/>
    <property type="molecule type" value="Genomic_DNA"/>
</dbReference>
<organism evidence="2 3">
    <name type="scientific">Porphyra umbilicalis</name>
    <name type="common">Purple laver</name>
    <name type="synonym">Red alga</name>
    <dbReference type="NCBI Taxonomy" id="2786"/>
    <lineage>
        <taxon>Eukaryota</taxon>
        <taxon>Rhodophyta</taxon>
        <taxon>Bangiophyceae</taxon>
        <taxon>Bangiales</taxon>
        <taxon>Bangiaceae</taxon>
        <taxon>Porphyra</taxon>
    </lineage>
</organism>
<evidence type="ECO:0000313" key="2">
    <source>
        <dbReference type="EMBL" id="OSX71094.1"/>
    </source>
</evidence>
<gene>
    <name evidence="2" type="ORF">BU14_0602s0003</name>
</gene>
<dbReference type="Gene3D" id="1.10.510.10">
    <property type="entry name" value="Transferase(Phosphotransferase) domain 1"/>
    <property type="match status" value="1"/>
</dbReference>
<dbReference type="Proteomes" id="UP000218209">
    <property type="component" value="Unassembled WGS sequence"/>
</dbReference>
<feature type="domain" description="Protein kinase" evidence="1">
    <location>
        <begin position="60"/>
        <end position="275"/>
    </location>
</feature>
<protein>
    <recommendedName>
        <fullName evidence="1">Protein kinase domain-containing protein</fullName>
    </recommendedName>
</protein>
<dbReference type="PROSITE" id="PS50011">
    <property type="entry name" value="PROTEIN_KINASE_DOM"/>
    <property type="match status" value="1"/>
</dbReference>
<evidence type="ECO:0000313" key="3">
    <source>
        <dbReference type="Proteomes" id="UP000218209"/>
    </source>
</evidence>
<evidence type="ECO:0000259" key="1">
    <source>
        <dbReference type="PROSITE" id="PS50011"/>
    </source>
</evidence>
<keyword evidence="3" id="KW-1185">Reference proteome</keyword>
<dbReference type="AlphaFoldDB" id="A0A1X6NR67"/>
<proteinExistence type="predicted"/>
<reference evidence="2 3" key="1">
    <citation type="submission" date="2017-03" db="EMBL/GenBank/DDBJ databases">
        <title>WGS assembly of Porphyra umbilicalis.</title>
        <authorList>
            <person name="Brawley S.H."/>
            <person name="Blouin N.A."/>
            <person name="Ficko-Blean E."/>
            <person name="Wheeler G.L."/>
            <person name="Lohr M."/>
            <person name="Goodson H.V."/>
            <person name="Jenkins J.W."/>
            <person name="Blaby-Haas C.E."/>
            <person name="Helliwell K.E."/>
            <person name="Chan C."/>
            <person name="Marriage T."/>
            <person name="Bhattacharya D."/>
            <person name="Klein A.S."/>
            <person name="Badis Y."/>
            <person name="Brodie J."/>
            <person name="Cao Y."/>
            <person name="Collen J."/>
            <person name="Dittami S.M."/>
            <person name="Gachon C.M."/>
            <person name="Green B.R."/>
            <person name="Karpowicz S."/>
            <person name="Kim J.W."/>
            <person name="Kudahl U."/>
            <person name="Lin S."/>
            <person name="Michel G."/>
            <person name="Mittag M."/>
            <person name="Olson B.J."/>
            <person name="Pangilinan J."/>
            <person name="Peng Y."/>
            <person name="Qiu H."/>
            <person name="Shu S."/>
            <person name="Singer J.T."/>
            <person name="Smith A.G."/>
            <person name="Sprecher B.N."/>
            <person name="Wagner V."/>
            <person name="Wang W."/>
            <person name="Wang Z.-Y."/>
            <person name="Yan J."/>
            <person name="Yarish C."/>
            <person name="Zoeuner-Riek S."/>
            <person name="Zhuang Y."/>
            <person name="Zou Y."/>
            <person name="Lindquist E.A."/>
            <person name="Grimwood J."/>
            <person name="Barry K."/>
            <person name="Rokhsar D.S."/>
            <person name="Schmutz J."/>
            <person name="Stiller J.W."/>
            <person name="Grossman A.R."/>
            <person name="Prochnik S.E."/>
        </authorList>
    </citation>
    <scope>NUCLEOTIDE SEQUENCE [LARGE SCALE GENOMIC DNA]</scope>
    <source>
        <strain evidence="2">4086291</strain>
    </source>
</reference>
<dbReference type="InterPro" id="IPR011009">
    <property type="entry name" value="Kinase-like_dom_sf"/>
</dbReference>
<dbReference type="Pfam" id="PF00069">
    <property type="entry name" value="Pkinase"/>
    <property type="match status" value="1"/>
</dbReference>
<sequence length="275" mass="30424">MDQCAVEPLRVLRSFDVLSGTWPKLQYKMTVVVASKGPKRLCATTGVRIANLGDVTKRTDLRFEVVNYSDICPLFDARRHSEAVFAAASPGRALYVKELSVSSFSGPASMPYAKKVATQETYVCELLSRAGSRHENLAQYLGCIVRDGCVAALVFPKYYETLAERLERGCEPADVAVVVRGLRSAIAHLHSKGLSHNDINPHNVMFSGRQDTTPILIDFDSCRELDEPLIKRCTPGWGDLDATTARQEHDDKAVELIEAHLEKYTMNIKAQVGPL</sequence>
<accession>A0A1X6NR67</accession>
<dbReference type="SUPFAM" id="SSF56112">
    <property type="entry name" value="Protein kinase-like (PK-like)"/>
    <property type="match status" value="1"/>
</dbReference>
<dbReference type="OrthoDB" id="4062651at2759"/>